<protein>
    <submittedName>
        <fullName evidence="3">Uncharacterized protein</fullName>
    </submittedName>
</protein>
<dbReference type="EMBL" id="AWEY01000043">
    <property type="protein sequence ID" value="ERK38254.1"/>
    <property type="molecule type" value="Genomic_DNA"/>
</dbReference>
<keyword evidence="1" id="KW-0175">Coiled coil</keyword>
<reference evidence="3 4" key="1">
    <citation type="submission" date="2013-08" db="EMBL/GenBank/DDBJ databases">
        <authorList>
            <person name="Durkin A.S."/>
            <person name="Haft D.R."/>
            <person name="McCorrison J."/>
            <person name="Torralba M."/>
            <person name="Gillis M."/>
            <person name="Haft D.H."/>
            <person name="Methe B."/>
            <person name="Sutton G."/>
            <person name="Nelson K.E."/>
        </authorList>
    </citation>
    <scope>NUCLEOTIDE SEQUENCE [LARGE SCALE GENOMIC DNA]</scope>
    <source>
        <strain evidence="3 4">F0067</strain>
    </source>
</reference>
<sequence>MSNHLKFFYFVMNKKILIPIIIIGLLLIGGIVYLSMDLNKQKQENQAMQELAELDKKEMENEYQQFANQYSEMKAQITNDSIIAQLTAEQEKTQRLLDELRNVKSSDAREIARLKKELATVRAVLRSYVLEIDSLNRLNQNLTAENTRVKGQYEEATRQIEGLNTEKASLSEKVAIAAQLDAIGITLQAKDKRGKDTRKLNKCKALQVNFSIAKNVTAVNGTKTIYVRIMSPSGNLLGSGESFGYENRTIQCSMKKIVEYGGQETPVTMFWQVNQALEEGTYNVSVFADGNMIGSRSFTFN</sequence>
<keyword evidence="2" id="KW-0472">Membrane</keyword>
<dbReference type="PATRIC" id="fig|1115809.3.peg.2444"/>
<comment type="caution">
    <text evidence="3">The sequence shown here is derived from an EMBL/GenBank/DDBJ whole genome shotgun (WGS) entry which is preliminary data.</text>
</comment>
<feature type="coiled-coil region" evidence="1">
    <location>
        <begin position="38"/>
        <end position="173"/>
    </location>
</feature>
<evidence type="ECO:0000313" key="4">
    <source>
        <dbReference type="Proteomes" id="UP000016648"/>
    </source>
</evidence>
<evidence type="ECO:0000313" key="3">
    <source>
        <dbReference type="EMBL" id="ERK38254.1"/>
    </source>
</evidence>
<evidence type="ECO:0000256" key="1">
    <source>
        <dbReference type="SAM" id="Coils"/>
    </source>
</evidence>
<gene>
    <name evidence="3" type="ORF">HMPREF9135_2245</name>
</gene>
<keyword evidence="4" id="KW-1185">Reference proteome</keyword>
<name>U2P3H7_9BACT</name>
<keyword evidence="2" id="KW-1133">Transmembrane helix</keyword>
<dbReference type="Proteomes" id="UP000016648">
    <property type="component" value="Unassembled WGS sequence"/>
</dbReference>
<organism evidence="3 4">
    <name type="scientific">Segatella baroniae F0067</name>
    <dbReference type="NCBI Taxonomy" id="1115809"/>
    <lineage>
        <taxon>Bacteria</taxon>
        <taxon>Pseudomonadati</taxon>
        <taxon>Bacteroidota</taxon>
        <taxon>Bacteroidia</taxon>
        <taxon>Bacteroidales</taxon>
        <taxon>Prevotellaceae</taxon>
        <taxon>Segatella</taxon>
    </lineage>
</organism>
<evidence type="ECO:0000256" key="2">
    <source>
        <dbReference type="SAM" id="Phobius"/>
    </source>
</evidence>
<proteinExistence type="predicted"/>
<keyword evidence="2" id="KW-0812">Transmembrane</keyword>
<feature type="transmembrane region" description="Helical" evidence="2">
    <location>
        <begin position="16"/>
        <end position="36"/>
    </location>
</feature>
<dbReference type="AlphaFoldDB" id="U2P3H7"/>
<accession>U2P3H7</accession>